<evidence type="ECO:0000313" key="2">
    <source>
        <dbReference type="EMBL" id="MFC3088723.1"/>
    </source>
</evidence>
<dbReference type="Pfam" id="PF14885">
    <property type="entry name" value="GHL15"/>
    <property type="match status" value="1"/>
</dbReference>
<keyword evidence="2" id="KW-0378">Hydrolase</keyword>
<comment type="caution">
    <text evidence="2">The sequence shown here is derived from an EMBL/GenBank/DDBJ whole genome shotgun (WGS) entry which is preliminary data.</text>
</comment>
<dbReference type="Proteomes" id="UP001595445">
    <property type="component" value="Unassembled WGS sequence"/>
</dbReference>
<feature type="region of interest" description="Disordered" evidence="1">
    <location>
        <begin position="44"/>
        <end position="73"/>
    </location>
</feature>
<dbReference type="EMBL" id="JBHRSM010000054">
    <property type="protein sequence ID" value="MFC3088723.1"/>
    <property type="molecule type" value="Genomic_DNA"/>
</dbReference>
<keyword evidence="3" id="KW-1185">Reference proteome</keyword>
<gene>
    <name evidence="2" type="ORF">ACFOD6_22005</name>
</gene>
<evidence type="ECO:0000256" key="1">
    <source>
        <dbReference type="SAM" id="MobiDB-lite"/>
    </source>
</evidence>
<name>A0ABV7E3I2_9RHOB</name>
<sequence length="423" mass="47287">MRWKLRQGPDLQAETGRRRSGLQGRGILPAFLYAALAFSSPPARAEPGLPQATCEPAGKRQELNAPPARPLEERPQATGRIKTALGHRKTVNVAGPWLDQSAHSLADYGIVWHSLPRHPGGNVIFLREVYWAYRPWQPRSEAFRFHGPNLDRYLTSEPWPTLAEYGPTFRMAFERPDFPTYIADTVERTLAETGADGILLDLWIDKQPAFPAERVRKARVALAKTIRERVGPGAIIMGNVGWSRDASTHAYLNGVFIELWKQPSKRGYSCAELLLMEDLLALHDRKLAQPKLIVFEPWRQTRRSSAADRKTAANLRWAGLFAAMAAVVPRNGYVIYTDNARDRDSDDHGHFYYDIYRTDLGQPTSGATPVAPGVGYRLFASGLVAYNATPREVELQFADRTLTLPPLSGLFCRAEGGGWNCAR</sequence>
<reference evidence="3" key="1">
    <citation type="journal article" date="2019" name="Int. J. Syst. Evol. Microbiol.">
        <title>The Global Catalogue of Microorganisms (GCM) 10K type strain sequencing project: providing services to taxonomists for standard genome sequencing and annotation.</title>
        <authorList>
            <consortium name="The Broad Institute Genomics Platform"/>
            <consortium name="The Broad Institute Genome Sequencing Center for Infectious Disease"/>
            <person name="Wu L."/>
            <person name="Ma J."/>
        </authorList>
    </citation>
    <scope>NUCLEOTIDE SEQUENCE [LARGE SCALE GENOMIC DNA]</scope>
    <source>
        <strain evidence="3">KCTC 62102</strain>
    </source>
</reference>
<organism evidence="2 3">
    <name type="scientific">Tabrizicola soli</name>
    <dbReference type="NCBI Taxonomy" id="2185115"/>
    <lineage>
        <taxon>Bacteria</taxon>
        <taxon>Pseudomonadati</taxon>
        <taxon>Pseudomonadota</taxon>
        <taxon>Alphaproteobacteria</taxon>
        <taxon>Rhodobacterales</taxon>
        <taxon>Paracoccaceae</taxon>
        <taxon>Tabrizicola</taxon>
    </lineage>
</organism>
<dbReference type="InterPro" id="IPR029455">
    <property type="entry name" value="GHL15"/>
</dbReference>
<protein>
    <submittedName>
        <fullName evidence="2">Glycoside hydrolase</fullName>
    </submittedName>
</protein>
<evidence type="ECO:0000313" key="3">
    <source>
        <dbReference type="Proteomes" id="UP001595445"/>
    </source>
</evidence>
<dbReference type="GO" id="GO:0016787">
    <property type="term" value="F:hydrolase activity"/>
    <property type="evidence" value="ECO:0007669"/>
    <property type="project" value="UniProtKB-KW"/>
</dbReference>
<proteinExistence type="predicted"/>
<dbReference type="RefSeq" id="WP_197643693.1">
    <property type="nucleotide sequence ID" value="NZ_JAEACP010000010.1"/>
</dbReference>
<accession>A0ABV7E3I2</accession>